<name>A0ABN2IDG5_9ACTN</name>
<gene>
    <name evidence="2" type="ORF">GCM10009765_60110</name>
</gene>
<reference evidence="2 3" key="1">
    <citation type="journal article" date="2019" name="Int. J. Syst. Evol. Microbiol.">
        <title>The Global Catalogue of Microorganisms (GCM) 10K type strain sequencing project: providing services to taxonomists for standard genome sequencing and annotation.</title>
        <authorList>
            <consortium name="The Broad Institute Genomics Platform"/>
            <consortium name="The Broad Institute Genome Sequencing Center for Infectious Disease"/>
            <person name="Wu L."/>
            <person name="Ma J."/>
        </authorList>
    </citation>
    <scope>NUCLEOTIDE SEQUENCE [LARGE SCALE GENOMIC DNA]</scope>
    <source>
        <strain evidence="2 3">JCM 14718</strain>
    </source>
</reference>
<feature type="compositionally biased region" description="Basic and acidic residues" evidence="1">
    <location>
        <begin position="435"/>
        <end position="446"/>
    </location>
</feature>
<feature type="region of interest" description="Disordered" evidence="1">
    <location>
        <begin position="423"/>
        <end position="446"/>
    </location>
</feature>
<protein>
    <recommendedName>
        <fullName evidence="4">DUF222 domain-containing protein</fullName>
    </recommendedName>
</protein>
<organism evidence="2 3">
    <name type="scientific">Fodinicola feengrottensis</name>
    <dbReference type="NCBI Taxonomy" id="435914"/>
    <lineage>
        <taxon>Bacteria</taxon>
        <taxon>Bacillati</taxon>
        <taxon>Actinomycetota</taxon>
        <taxon>Actinomycetes</taxon>
        <taxon>Mycobacteriales</taxon>
        <taxon>Fodinicola</taxon>
    </lineage>
</organism>
<evidence type="ECO:0000313" key="3">
    <source>
        <dbReference type="Proteomes" id="UP001500618"/>
    </source>
</evidence>
<dbReference type="EMBL" id="BAAANY010000025">
    <property type="protein sequence ID" value="GAA1702639.1"/>
    <property type="molecule type" value="Genomic_DNA"/>
</dbReference>
<accession>A0ABN2IDG5</accession>
<dbReference type="RefSeq" id="WP_344313645.1">
    <property type="nucleotide sequence ID" value="NZ_BAAANY010000025.1"/>
</dbReference>
<keyword evidence="3" id="KW-1185">Reference proteome</keyword>
<evidence type="ECO:0008006" key="4">
    <source>
        <dbReference type="Google" id="ProtNLM"/>
    </source>
</evidence>
<comment type="caution">
    <text evidence="2">The sequence shown here is derived from an EMBL/GenBank/DDBJ whole genome shotgun (WGS) entry which is preliminary data.</text>
</comment>
<proteinExistence type="predicted"/>
<dbReference type="Proteomes" id="UP001500618">
    <property type="component" value="Unassembled WGS sequence"/>
</dbReference>
<evidence type="ECO:0000256" key="1">
    <source>
        <dbReference type="SAM" id="MobiDB-lite"/>
    </source>
</evidence>
<evidence type="ECO:0000313" key="2">
    <source>
        <dbReference type="EMBL" id="GAA1702639.1"/>
    </source>
</evidence>
<sequence length="446" mass="48253">MTVTSPMTNADRSIAQEGLTVGTMGDAVARLMALVGMFADEFSGEHDLTPGAIPLGAWHDRACREAVTAVAVAGESATAAQVAAAMPELAEAIEELAVDVAADLAAVCARLVELGADPTPLVEPVFGMLTFALNECACFIQLWPRTPGQRPHFPHPHDDDATTRATVTEQLTAALTANRKKRTTAMTRADYGADLDIQDPTGWVDCCPDDHDPRQREVSAHLMTASWYTLDSWMRAALALLQDRNVRRALPDRDTLKAAVDRVRPWRGELHFVAVLLRVLDDEPLIVLHQPSGRGFMVTIAGIADLRQLHTLLAATMSGSGLLTGPGPSREQVAAADGSGRQRTRMEPFYDLTDCHGVPLPDDALPADIPTTSNTIDSPRMVILSPSSHAHTWVTGRLFDRMTPTLSQVRELTHQEAARWITLAPEQPQASTPTHAEEDAATRDTP</sequence>